<comment type="cofactor">
    <cofactor evidence="1 6">
        <name>Mg(2+)</name>
        <dbReference type="ChEBI" id="CHEBI:18420"/>
    </cofactor>
</comment>
<dbReference type="SFLD" id="SFLDG01020">
    <property type="entry name" value="Terpene_Cyclase_Like_2"/>
    <property type="match status" value="1"/>
</dbReference>
<dbReference type="Gene3D" id="1.10.600.10">
    <property type="entry name" value="Farnesyl Diphosphate Synthase"/>
    <property type="match status" value="1"/>
</dbReference>
<dbReference type="AlphaFoldDB" id="A0AAD5V4B2"/>
<evidence type="ECO:0000256" key="2">
    <source>
        <dbReference type="ARBA" id="ARBA00006333"/>
    </source>
</evidence>
<keyword evidence="4 6" id="KW-0460">Magnesium</keyword>
<evidence type="ECO:0000256" key="4">
    <source>
        <dbReference type="ARBA" id="ARBA00022842"/>
    </source>
</evidence>
<dbReference type="Pfam" id="PF19086">
    <property type="entry name" value="Terpene_syn_C_2"/>
    <property type="match status" value="1"/>
</dbReference>
<dbReference type="EC" id="4.2.3.-" evidence="6"/>
<dbReference type="InterPro" id="IPR008949">
    <property type="entry name" value="Isoprenoid_synthase_dom_sf"/>
</dbReference>
<evidence type="ECO:0000256" key="5">
    <source>
        <dbReference type="ARBA" id="ARBA00023239"/>
    </source>
</evidence>
<dbReference type="EMBL" id="JANAWD010000144">
    <property type="protein sequence ID" value="KAJ3485713.1"/>
    <property type="molecule type" value="Genomic_DNA"/>
</dbReference>
<name>A0AAD5V4B2_9APHY</name>
<reference evidence="7" key="1">
    <citation type="submission" date="2022-07" db="EMBL/GenBank/DDBJ databases">
        <title>Genome Sequence of Physisporinus lineatus.</title>
        <authorList>
            <person name="Buettner E."/>
        </authorList>
    </citation>
    <scope>NUCLEOTIDE SEQUENCE</scope>
    <source>
        <strain evidence="7">VT162</strain>
    </source>
</reference>
<comment type="similarity">
    <text evidence="2 6">Belongs to the terpene synthase family.</text>
</comment>
<dbReference type="InterPro" id="IPR034686">
    <property type="entry name" value="Terpene_cyclase-like_2"/>
</dbReference>
<protein>
    <recommendedName>
        <fullName evidence="6">Terpene synthase</fullName>
        <ecNumber evidence="6">4.2.3.-</ecNumber>
    </recommendedName>
</protein>
<evidence type="ECO:0000256" key="1">
    <source>
        <dbReference type="ARBA" id="ARBA00001946"/>
    </source>
</evidence>
<keyword evidence="3 6" id="KW-0479">Metal-binding</keyword>
<evidence type="ECO:0000313" key="7">
    <source>
        <dbReference type="EMBL" id="KAJ3485713.1"/>
    </source>
</evidence>
<dbReference type="Proteomes" id="UP001212997">
    <property type="component" value="Unassembled WGS sequence"/>
</dbReference>
<evidence type="ECO:0000256" key="3">
    <source>
        <dbReference type="ARBA" id="ARBA00022723"/>
    </source>
</evidence>
<dbReference type="PANTHER" id="PTHR35201">
    <property type="entry name" value="TERPENE SYNTHASE"/>
    <property type="match status" value="1"/>
</dbReference>
<dbReference type="GO" id="GO:0008299">
    <property type="term" value="P:isoprenoid biosynthetic process"/>
    <property type="evidence" value="ECO:0007669"/>
    <property type="project" value="UniProtKB-ARBA"/>
</dbReference>
<keyword evidence="5 6" id="KW-0456">Lyase</keyword>
<accession>A0AAD5V4B2</accession>
<proteinExistence type="inferred from homology"/>
<keyword evidence="8" id="KW-1185">Reference proteome</keyword>
<dbReference type="PANTHER" id="PTHR35201:SF4">
    <property type="entry name" value="BETA-PINACENE SYNTHASE-RELATED"/>
    <property type="match status" value="1"/>
</dbReference>
<dbReference type="GO" id="GO:0046872">
    <property type="term" value="F:metal ion binding"/>
    <property type="evidence" value="ECO:0007669"/>
    <property type="project" value="UniProtKB-KW"/>
</dbReference>
<sequence>MGGKTTSQLVTKVNTPTFFHPMSFTLPDLVSMCPFPCTQSSNRAQASARSLEWIMSFDLLDNHKRAAFRKADFGLLAAYAYPCADEEQLKTCCDFFHILFVLDDISDEQSPEDASNMMVHVAAMAMKDPEFNDGSTTCAMIKQFASRLRTEMSSSGYHRFVERFEEYCIAVGKEADFREQHRVFGFDAYVALRRDAGAVQPCFMLFSYVLQVDLPDEIIDHPSIVSMYTAAVDMIDWVNDLISYPREAALGHDANIVPVIMKEMNIGIQEAVDHVGVRFKNLIDDFTKCKVNLPSFGSEWDVVVPKFIALLEAWVIGNITWSFETPRYFGEDGAKLSTQLEPPQPHHKMHAFCDKWHMCRDRSCKCPYLAVGGALRGHPSPAFLQPQSFRNIELKMSSKNSKKSSDISDYSIYKPYGGYHKFMLSYGLKPWNDDDVEEARLIVEGLKESARQDRKAEGSGRK</sequence>
<organism evidence="7 8">
    <name type="scientific">Meripilus lineatus</name>
    <dbReference type="NCBI Taxonomy" id="2056292"/>
    <lineage>
        <taxon>Eukaryota</taxon>
        <taxon>Fungi</taxon>
        <taxon>Dikarya</taxon>
        <taxon>Basidiomycota</taxon>
        <taxon>Agaricomycotina</taxon>
        <taxon>Agaricomycetes</taxon>
        <taxon>Polyporales</taxon>
        <taxon>Meripilaceae</taxon>
        <taxon>Meripilus</taxon>
    </lineage>
</organism>
<dbReference type="SFLD" id="SFLDS00005">
    <property type="entry name" value="Isoprenoid_Synthase_Type_I"/>
    <property type="match status" value="1"/>
</dbReference>
<gene>
    <name evidence="7" type="ORF">NLI96_g4763</name>
</gene>
<evidence type="ECO:0000313" key="8">
    <source>
        <dbReference type="Proteomes" id="UP001212997"/>
    </source>
</evidence>
<evidence type="ECO:0000256" key="6">
    <source>
        <dbReference type="RuleBase" id="RU366034"/>
    </source>
</evidence>
<comment type="caution">
    <text evidence="7">The sequence shown here is derived from an EMBL/GenBank/DDBJ whole genome shotgun (WGS) entry which is preliminary data.</text>
</comment>
<dbReference type="SUPFAM" id="SSF48576">
    <property type="entry name" value="Terpenoid synthases"/>
    <property type="match status" value="1"/>
</dbReference>
<dbReference type="GO" id="GO:0010333">
    <property type="term" value="F:terpene synthase activity"/>
    <property type="evidence" value="ECO:0007669"/>
    <property type="project" value="InterPro"/>
</dbReference>